<keyword evidence="1" id="KW-0547">Nucleotide-binding</keyword>
<dbReference type="GO" id="GO:0098542">
    <property type="term" value="P:defense response to other organism"/>
    <property type="evidence" value="ECO:0007669"/>
    <property type="project" value="TreeGrafter"/>
</dbReference>
<comment type="caution">
    <text evidence="4">The sequence shown here is derived from an EMBL/GenBank/DDBJ whole genome shotgun (WGS) entry which is preliminary data.</text>
</comment>
<reference evidence="4" key="1">
    <citation type="submission" date="2020-06" db="EMBL/GenBank/DDBJ databases">
        <authorList>
            <person name="Li T."/>
            <person name="Hu X."/>
            <person name="Zhang T."/>
            <person name="Song X."/>
            <person name="Zhang H."/>
            <person name="Dai N."/>
            <person name="Sheng W."/>
            <person name="Hou X."/>
            <person name="Wei L."/>
        </authorList>
    </citation>
    <scope>NUCLEOTIDE SEQUENCE</scope>
    <source>
        <strain evidence="4">KEN1</strain>
        <tissue evidence="4">Leaf</tissue>
    </source>
</reference>
<dbReference type="Pfam" id="PF23559">
    <property type="entry name" value="WHD_DRP"/>
    <property type="match status" value="1"/>
</dbReference>
<proteinExistence type="predicted"/>
<dbReference type="EMBL" id="JACGWN010000003">
    <property type="protein sequence ID" value="KAL0454688.1"/>
    <property type="molecule type" value="Genomic_DNA"/>
</dbReference>
<sequence>MAEGMISSQDRGRGETLRDVAERYLFELASRCMIQVTVDEDSVYNRFKSCRLHDMIRELCLSKAKEDEFLEVVDMQTRGQDECSICRTSRLAIHLDDIRDDYIRGNQNLRSLIPPKKLEVDELPKSVCKLPCLQSLDLRVLTGRIELPNSIHEMRHLRHLYLHNLHRSIIGGGKLKLDGLNELETLINFVRYNLILATVAISIRKKAQNLVGKLLMCHSLTRLRIRYRVSKLPSYGPELCQNLLSLGLWNSYIEEDPMEILEKLPMLQYLGLWSDSYVGREMVCRATGFPQLRLLSLNDLPNLEEWRVESGGRSNA</sequence>
<accession>A0AAW2XM97</accession>
<dbReference type="SUPFAM" id="SSF52058">
    <property type="entry name" value="L domain-like"/>
    <property type="match status" value="1"/>
</dbReference>
<organism evidence="4">
    <name type="scientific">Sesamum latifolium</name>
    <dbReference type="NCBI Taxonomy" id="2727402"/>
    <lineage>
        <taxon>Eukaryota</taxon>
        <taxon>Viridiplantae</taxon>
        <taxon>Streptophyta</taxon>
        <taxon>Embryophyta</taxon>
        <taxon>Tracheophyta</taxon>
        <taxon>Spermatophyta</taxon>
        <taxon>Magnoliopsida</taxon>
        <taxon>eudicotyledons</taxon>
        <taxon>Gunneridae</taxon>
        <taxon>Pentapetalae</taxon>
        <taxon>asterids</taxon>
        <taxon>lamiids</taxon>
        <taxon>Lamiales</taxon>
        <taxon>Pedaliaceae</taxon>
        <taxon>Sesamum</taxon>
    </lineage>
</organism>
<keyword evidence="2" id="KW-0067">ATP-binding</keyword>
<dbReference type="InterPro" id="IPR058922">
    <property type="entry name" value="WHD_DRP"/>
</dbReference>
<evidence type="ECO:0000256" key="1">
    <source>
        <dbReference type="ARBA" id="ARBA00022741"/>
    </source>
</evidence>
<evidence type="ECO:0000259" key="3">
    <source>
        <dbReference type="Pfam" id="PF23559"/>
    </source>
</evidence>
<dbReference type="InterPro" id="IPR044974">
    <property type="entry name" value="Disease_R_plants"/>
</dbReference>
<dbReference type="Gene3D" id="3.80.10.10">
    <property type="entry name" value="Ribonuclease Inhibitor"/>
    <property type="match status" value="1"/>
</dbReference>
<dbReference type="PANTHER" id="PTHR23155:SF1185">
    <property type="entry name" value="DISEASE RESISTANCE RPP8-LIKE PROTEIN 3-RELATED"/>
    <property type="match status" value="1"/>
</dbReference>
<dbReference type="PANTHER" id="PTHR23155">
    <property type="entry name" value="DISEASE RESISTANCE PROTEIN RP"/>
    <property type="match status" value="1"/>
</dbReference>
<dbReference type="AlphaFoldDB" id="A0AAW2XM97"/>
<name>A0AAW2XM97_9LAMI</name>
<gene>
    <name evidence="4" type="ORF">Slati_0808000</name>
</gene>
<dbReference type="InterPro" id="IPR032675">
    <property type="entry name" value="LRR_dom_sf"/>
</dbReference>
<feature type="domain" description="Disease resistance protein winged helix" evidence="3">
    <location>
        <begin position="1"/>
        <end position="59"/>
    </location>
</feature>
<reference evidence="4" key="2">
    <citation type="journal article" date="2024" name="Plant">
        <title>Genomic evolution and insights into agronomic trait innovations of Sesamum species.</title>
        <authorList>
            <person name="Miao H."/>
            <person name="Wang L."/>
            <person name="Qu L."/>
            <person name="Liu H."/>
            <person name="Sun Y."/>
            <person name="Le M."/>
            <person name="Wang Q."/>
            <person name="Wei S."/>
            <person name="Zheng Y."/>
            <person name="Lin W."/>
            <person name="Duan Y."/>
            <person name="Cao H."/>
            <person name="Xiong S."/>
            <person name="Wang X."/>
            <person name="Wei L."/>
            <person name="Li C."/>
            <person name="Ma Q."/>
            <person name="Ju M."/>
            <person name="Zhao R."/>
            <person name="Li G."/>
            <person name="Mu C."/>
            <person name="Tian Q."/>
            <person name="Mei H."/>
            <person name="Zhang T."/>
            <person name="Gao T."/>
            <person name="Zhang H."/>
        </authorList>
    </citation>
    <scope>NUCLEOTIDE SEQUENCE</scope>
    <source>
        <strain evidence="4">KEN1</strain>
    </source>
</reference>
<evidence type="ECO:0000313" key="4">
    <source>
        <dbReference type="EMBL" id="KAL0454688.1"/>
    </source>
</evidence>
<evidence type="ECO:0000256" key="2">
    <source>
        <dbReference type="ARBA" id="ARBA00022840"/>
    </source>
</evidence>
<protein>
    <submittedName>
        <fullName evidence="4">Disease resistance protein</fullName>
    </submittedName>
</protein>